<dbReference type="AlphaFoldDB" id="A0A1G2QCG8"/>
<dbReference type="EMBL" id="MHTH01000013">
    <property type="protein sequence ID" value="OHA58177.1"/>
    <property type="molecule type" value="Genomic_DNA"/>
</dbReference>
<comment type="caution">
    <text evidence="1">The sequence shown here is derived from an EMBL/GenBank/DDBJ whole genome shotgun (WGS) entry which is preliminary data.</text>
</comment>
<sequence length="179" mass="20162">MKKIMIVAVVIVFVSVGAYFFKDKESKNKSEISVEVTNVSNEQLTDNWKTFINSHDGYSFKYPEKMGSPVINGYSELSSFGFKISSDFAGMAPNFATIYIFNGSIDKAIASYKKIDSNGRIYKGTEDIIIGGKKGRILNWTFSSDNSKLIRSSYFVEYQTGKTLMIYGSKEFLTTIKFL</sequence>
<accession>A0A1G2QCG8</accession>
<reference evidence="1 2" key="1">
    <citation type="journal article" date="2016" name="Nat. Commun.">
        <title>Thousands of microbial genomes shed light on interconnected biogeochemical processes in an aquifer system.</title>
        <authorList>
            <person name="Anantharaman K."/>
            <person name="Brown C.T."/>
            <person name="Hug L.A."/>
            <person name="Sharon I."/>
            <person name="Castelle C.J."/>
            <person name="Probst A.J."/>
            <person name="Thomas B.C."/>
            <person name="Singh A."/>
            <person name="Wilkins M.J."/>
            <person name="Karaoz U."/>
            <person name="Brodie E.L."/>
            <person name="Williams K.H."/>
            <person name="Hubbard S.S."/>
            <person name="Banfield J.F."/>
        </authorList>
    </citation>
    <scope>NUCLEOTIDE SEQUENCE [LARGE SCALE GENOMIC DNA]</scope>
</reference>
<gene>
    <name evidence="1" type="ORF">A2370_00555</name>
</gene>
<evidence type="ECO:0000313" key="1">
    <source>
        <dbReference type="EMBL" id="OHA58177.1"/>
    </source>
</evidence>
<dbReference type="Proteomes" id="UP000176222">
    <property type="component" value="Unassembled WGS sequence"/>
</dbReference>
<organism evidence="1 2">
    <name type="scientific">Candidatus Vogelbacteria bacterium RIFOXYB1_FULL_42_16</name>
    <dbReference type="NCBI Taxonomy" id="1802436"/>
    <lineage>
        <taxon>Bacteria</taxon>
        <taxon>Candidatus Vogeliibacteriota</taxon>
    </lineage>
</organism>
<protein>
    <submittedName>
        <fullName evidence="1">Uncharacterized protein</fullName>
    </submittedName>
</protein>
<name>A0A1G2QCG8_9BACT</name>
<evidence type="ECO:0000313" key="2">
    <source>
        <dbReference type="Proteomes" id="UP000176222"/>
    </source>
</evidence>
<proteinExistence type="predicted"/>